<name>U6MGE0_EIMMA</name>
<dbReference type="GO" id="GO:0003713">
    <property type="term" value="F:transcription coactivator activity"/>
    <property type="evidence" value="ECO:0007669"/>
    <property type="project" value="TreeGrafter"/>
</dbReference>
<protein>
    <submittedName>
        <fullName evidence="2">Uncharacterized protein</fullName>
    </submittedName>
</protein>
<organism evidence="2 3">
    <name type="scientific">Eimeria maxima</name>
    <name type="common">Coccidian parasite</name>
    <dbReference type="NCBI Taxonomy" id="5804"/>
    <lineage>
        <taxon>Eukaryota</taxon>
        <taxon>Sar</taxon>
        <taxon>Alveolata</taxon>
        <taxon>Apicomplexa</taxon>
        <taxon>Conoidasida</taxon>
        <taxon>Coccidia</taxon>
        <taxon>Eucoccidiorida</taxon>
        <taxon>Eimeriorina</taxon>
        <taxon>Eimeriidae</taxon>
        <taxon>Eimeria</taxon>
    </lineage>
</organism>
<proteinExistence type="predicted"/>
<dbReference type="AlphaFoldDB" id="U6MGE0"/>
<feature type="coiled-coil region" evidence="1">
    <location>
        <begin position="962"/>
        <end position="1014"/>
    </location>
</feature>
<evidence type="ECO:0000313" key="2">
    <source>
        <dbReference type="EMBL" id="CDJ60715.1"/>
    </source>
</evidence>
<gene>
    <name evidence="2" type="ORF">EMWEY_00034020</name>
</gene>
<sequence length="1275" mass="135028">MKAASVPLRVSAFYGQRQLPLIGPCGVAHSSNRSNTCCSSSSCSCVAIVATQRIGRLAAWACAASVGKPLTGRPGAGASAREAEAATAATVATYTTPATRTCDAAGSRHVFPVDCFKTNSLRYYVGAAAAAAPASATAPCTPRANTAPVIVTPITPQHRQHGKKQALRLLQQQQLNRVLYRPQCLEAFAAAPGSDEAASFVVATAAAGSTIEATTVATSAAEEAAEGTAAAAATTATAAATQRNNGEGIAARIRHAYLRGDWRCLAAAAEESLLLLEQPVQQQAPPYSGKHLAAGLMLLSLLRPPQRDEQVQRLLAAVGVALQQLHHHQQQQFPFTPGECATLVAALGNFGLSSVSHILLSCLADEPLESSTAAVLSSLFVSVYRQHLLEPANGAADAAAAASVFPSEKSSILLRRMLQCQSLSPAQTCSVLQAAAYAAFFPKGVAVLLVPAPPAAATPDSGAAAGAATQAAVATAAAVATTGKMGGDGISSPAPVHIETHPGSVEAADTPEVLGLAAAITAAIEKVTVALKKSCSSTNSMEMLPLDSMFRLTEALVLRDISLSVQLNSLAMQQQLQQQEQQPQHLHQEGQEQQQVQEFYRTYRQELDALVLLLLDALLQQQHLWGICTPQEMLFFFLALLRLFGIGNPERLALAAALSSQQQPQQQQQQQQYMWQLQEQEHLAETVYEGIRRLWLHVSQTSNNTGSGDSNSNSSSNRSSPVEAALRLRVLSLLCSSSKTYGIVPSCPAPYGVAAAAAAASPGAASFGAGMQQWGQELLLQWQLTAAANFTPLPAVVVQQQQRSDAYLFLKQQQERTAQQQAKVAALLLGPGASAAGTSAPGAAAAAGSGGSRLAAEAQSAPAAALAVPASPVLSVLQAATDSVFHFSSSVSSVALLLLRSFIELNSLQHQLDAPLAAQKQHAEAWELLLTCSREELQPQQQGTTWRAAAAAFRASAFLHLYRSLQRQRRGLRSKLLLLQQREQQKDNEQQLLQQQLRQQLRQLRQSMHSLRLQQLSLLDFLLKQQQKERPLKETAAVLVMLAGPIRQFTVARFAVVAFGVCCFVCFCPGSLSEELLSSVLHAAVALVDVLQPREVAVCLYSLRPQPQEQHQHSQVLRQLQQTLKGKLLQRGTLLLPSFPPEELLLFIASVGDGQLELLQQAFGCMYTAIPFYTPQQLATPVCAVAEALTSTATLSQPSADTAAPAADVGTTQAELQHAEKYPNDAGAAPKNTAATVKIAAATGRATTATAEQATKISRTSALSEIDTLTRVARA</sequence>
<reference evidence="2" key="2">
    <citation type="submission" date="2013-10" db="EMBL/GenBank/DDBJ databases">
        <authorList>
            <person name="Aslett M."/>
        </authorList>
    </citation>
    <scope>NUCLEOTIDE SEQUENCE [LARGE SCALE GENOMIC DNA]</scope>
    <source>
        <strain evidence="2">Weybridge</strain>
    </source>
</reference>
<dbReference type="OMA" id="QAFGCMY"/>
<keyword evidence="3" id="KW-1185">Reference proteome</keyword>
<evidence type="ECO:0000313" key="3">
    <source>
        <dbReference type="Proteomes" id="UP000030763"/>
    </source>
</evidence>
<dbReference type="EMBL" id="HG721913">
    <property type="protein sequence ID" value="CDJ60715.1"/>
    <property type="molecule type" value="Genomic_DNA"/>
</dbReference>
<dbReference type="VEuPathDB" id="ToxoDB:EMWEY_00034020"/>
<keyword evidence="1" id="KW-0175">Coiled coil</keyword>
<reference evidence="2" key="1">
    <citation type="submission" date="2013-10" db="EMBL/GenBank/DDBJ databases">
        <title>Genomic analysis of the causative agents of coccidiosis in chickens.</title>
        <authorList>
            <person name="Reid A.J."/>
            <person name="Blake D."/>
            <person name="Billington K."/>
            <person name="Browne H."/>
            <person name="Dunn M."/>
            <person name="Hung S."/>
            <person name="Kawahara F."/>
            <person name="Miranda-Saavedra D."/>
            <person name="Mourier T."/>
            <person name="Nagra H."/>
            <person name="Otto T.D."/>
            <person name="Rawlings N."/>
            <person name="Sanchez A."/>
            <person name="Sanders M."/>
            <person name="Subramaniam C."/>
            <person name="Tay Y."/>
            <person name="Dear P."/>
            <person name="Doerig C."/>
            <person name="Gruber A."/>
            <person name="Parkinson J."/>
            <person name="Shirley M."/>
            <person name="Wan K.L."/>
            <person name="Berriman M."/>
            <person name="Tomley F."/>
            <person name="Pain A."/>
        </authorList>
    </citation>
    <scope>NUCLEOTIDE SEQUENCE [LARGE SCALE GENOMIC DNA]</scope>
    <source>
        <strain evidence="2">Weybridge</strain>
    </source>
</reference>
<dbReference type="GeneID" id="25337388"/>
<dbReference type="GO" id="GO:0045944">
    <property type="term" value="P:positive regulation of transcription by RNA polymerase II"/>
    <property type="evidence" value="ECO:0007669"/>
    <property type="project" value="TreeGrafter"/>
</dbReference>
<dbReference type="PANTHER" id="PTHR46007:SF11">
    <property type="entry name" value="MEDIATOR OF RNA POLYMERASE II TRANSCRIPTION SUBUNIT 12"/>
    <property type="match status" value="1"/>
</dbReference>
<dbReference type="InterPro" id="IPR051647">
    <property type="entry name" value="Mediator_comp_sub12"/>
</dbReference>
<evidence type="ECO:0000256" key="1">
    <source>
        <dbReference type="SAM" id="Coils"/>
    </source>
</evidence>
<dbReference type="GO" id="GO:0016592">
    <property type="term" value="C:mediator complex"/>
    <property type="evidence" value="ECO:0007669"/>
    <property type="project" value="TreeGrafter"/>
</dbReference>
<dbReference type="RefSeq" id="XP_013337365.1">
    <property type="nucleotide sequence ID" value="XM_013481911.1"/>
</dbReference>
<dbReference type="PANTHER" id="PTHR46007">
    <property type="entry name" value="MEDIATOR OF RNA POLYMERASE II TRANSCRIPTION SUBUNIT 12"/>
    <property type="match status" value="1"/>
</dbReference>
<accession>U6MGE0</accession>
<dbReference type="Proteomes" id="UP000030763">
    <property type="component" value="Unassembled WGS sequence"/>
</dbReference>
<dbReference type="OrthoDB" id="347550at2759"/>